<feature type="domain" description="Septum formation-related" evidence="1">
    <location>
        <begin position="69"/>
        <end position="154"/>
    </location>
</feature>
<protein>
    <recommendedName>
        <fullName evidence="1">Septum formation-related domain-containing protein</fullName>
    </recommendedName>
</protein>
<evidence type="ECO:0000313" key="3">
    <source>
        <dbReference type="Proteomes" id="UP000295633"/>
    </source>
</evidence>
<dbReference type="EMBL" id="SMZX01000001">
    <property type="protein sequence ID" value="TDL45755.1"/>
    <property type="molecule type" value="Genomic_DNA"/>
</dbReference>
<dbReference type="AlphaFoldDB" id="A0A4R5YK08"/>
<dbReference type="Proteomes" id="UP000295633">
    <property type="component" value="Unassembled WGS sequence"/>
</dbReference>
<sequence>MSVRRSGAAVALLVAVVMLSGCATSLSALLGGASRDETGQIDAGGDLDVFTIAPGDCFFDDALAGLAVDEQSETSSVAAVPCAEEHTFEAYHEFTLPEGEYPGAEVVEEKAYAECEAAFAEFIGVPYEESVYEYSFYSPSSDTWQYQDDRLVSCVASTAEYDRLTGSLEGAGE</sequence>
<gene>
    <name evidence="2" type="ORF">E2R54_04735</name>
</gene>
<evidence type="ECO:0000313" key="2">
    <source>
        <dbReference type="EMBL" id="TDL45755.1"/>
    </source>
</evidence>
<name>A0A4R5YK08_9MICO</name>
<comment type="caution">
    <text evidence="2">The sequence shown here is derived from an EMBL/GenBank/DDBJ whole genome shotgun (WGS) entry which is preliminary data.</text>
</comment>
<evidence type="ECO:0000259" key="1">
    <source>
        <dbReference type="Pfam" id="PF13845"/>
    </source>
</evidence>
<proteinExistence type="predicted"/>
<dbReference type="RefSeq" id="WP_091358289.1">
    <property type="nucleotide sequence ID" value="NZ_SMZX01000001.1"/>
</dbReference>
<organism evidence="2 3">
    <name type="scientific">Microbacterium oleivorans</name>
    <dbReference type="NCBI Taxonomy" id="273677"/>
    <lineage>
        <taxon>Bacteria</taxon>
        <taxon>Bacillati</taxon>
        <taxon>Actinomycetota</taxon>
        <taxon>Actinomycetes</taxon>
        <taxon>Micrococcales</taxon>
        <taxon>Microbacteriaceae</taxon>
        <taxon>Microbacterium</taxon>
    </lineage>
</organism>
<reference evidence="2 3" key="1">
    <citation type="submission" date="2019-03" db="EMBL/GenBank/DDBJ databases">
        <title>Genome Sequencing and Assembly of Various Microbes Isolated from Partially Reclaimed Soil and Acid Mine Drainage (AMD) Site.</title>
        <authorList>
            <person name="Steinbock B."/>
            <person name="Bechtold R."/>
            <person name="Sevigny J.L."/>
            <person name="Thomas D."/>
            <person name="Cuthill L.R."/>
            <person name="Aveiro Johannsen E.J."/>
            <person name="Thomas K."/>
            <person name="Ghosh A."/>
        </authorList>
    </citation>
    <scope>NUCLEOTIDE SEQUENCE [LARGE SCALE GENOMIC DNA]</scope>
    <source>
        <strain evidence="2 3">F-B2</strain>
    </source>
</reference>
<accession>A0A4R5YK08</accession>
<dbReference type="InterPro" id="IPR026004">
    <property type="entry name" value="Septum_form"/>
</dbReference>
<dbReference type="PROSITE" id="PS51257">
    <property type="entry name" value="PROKAR_LIPOPROTEIN"/>
    <property type="match status" value="1"/>
</dbReference>
<dbReference type="Pfam" id="PF13845">
    <property type="entry name" value="Septum_form"/>
    <property type="match status" value="1"/>
</dbReference>